<evidence type="ECO:0000259" key="11">
    <source>
        <dbReference type="SMART" id="SM00756"/>
    </source>
</evidence>
<keyword evidence="6" id="KW-0560">Oxidoreductase</keyword>
<dbReference type="PANTHER" id="PTHR34573:SF1">
    <property type="entry name" value="VITAMIN K EPOXIDE REDUCTASE DOMAIN-CONTAINING PROTEIN"/>
    <property type="match status" value="1"/>
</dbReference>
<evidence type="ECO:0000256" key="1">
    <source>
        <dbReference type="ARBA" id="ARBA00004141"/>
    </source>
</evidence>
<dbReference type="InterPro" id="IPR038354">
    <property type="entry name" value="VKOR_sf"/>
</dbReference>
<feature type="transmembrane region" description="Helical" evidence="10">
    <location>
        <begin position="71"/>
        <end position="90"/>
    </location>
</feature>
<dbReference type="GO" id="GO:0016020">
    <property type="term" value="C:membrane"/>
    <property type="evidence" value="ECO:0007669"/>
    <property type="project" value="UniProtKB-SubCell"/>
</dbReference>
<dbReference type="Gene3D" id="1.20.1440.130">
    <property type="entry name" value="VKOR domain"/>
    <property type="match status" value="1"/>
</dbReference>
<comment type="caution">
    <text evidence="12">The sequence shown here is derived from an EMBL/GenBank/DDBJ whole genome shotgun (WGS) entry which is preliminary data.</text>
</comment>
<sequence>MNLKQLFREPSIVKVNKVILVALILVSLAGFIDATYLTTKHYLGEPIKCSLLSGCEEVTSSKYSVMLGMPVALYGALYYLTILVLTVLYLDTKRNAIMSFLAKFTVVGFIASVYFMFLQTFVIKAFCLYCIFSAVSSTALFVIGLIILKGKRT</sequence>
<organism evidence="12 13">
    <name type="scientific">Candidatus Colwellbacteria bacterium RIFCSPHIGHO2_02_FULL_43_15</name>
    <dbReference type="NCBI Taxonomy" id="1797686"/>
    <lineage>
        <taxon>Bacteria</taxon>
        <taxon>Candidatus Colwelliibacteriota</taxon>
    </lineage>
</organism>
<dbReference type="InterPro" id="IPR012932">
    <property type="entry name" value="VKOR"/>
</dbReference>
<dbReference type="InterPro" id="IPR044698">
    <property type="entry name" value="VKOR/LTO1"/>
</dbReference>
<name>A0A1G1Z0D9_9BACT</name>
<evidence type="ECO:0000256" key="5">
    <source>
        <dbReference type="ARBA" id="ARBA00022989"/>
    </source>
</evidence>
<evidence type="ECO:0000313" key="13">
    <source>
        <dbReference type="Proteomes" id="UP000178651"/>
    </source>
</evidence>
<evidence type="ECO:0000256" key="4">
    <source>
        <dbReference type="ARBA" id="ARBA00022719"/>
    </source>
</evidence>
<dbReference type="EMBL" id="MHIU01000005">
    <property type="protein sequence ID" value="OGY58105.1"/>
    <property type="molecule type" value="Genomic_DNA"/>
</dbReference>
<dbReference type="Proteomes" id="UP000178651">
    <property type="component" value="Unassembled WGS sequence"/>
</dbReference>
<evidence type="ECO:0000256" key="3">
    <source>
        <dbReference type="ARBA" id="ARBA00022692"/>
    </source>
</evidence>
<feature type="transmembrane region" description="Helical" evidence="10">
    <location>
        <begin position="123"/>
        <end position="148"/>
    </location>
</feature>
<keyword evidence="9" id="KW-0676">Redox-active center</keyword>
<protein>
    <recommendedName>
        <fullName evidence="11">Vitamin K epoxide reductase domain-containing protein</fullName>
    </recommendedName>
</protein>
<dbReference type="CDD" id="cd12916">
    <property type="entry name" value="VKOR_1"/>
    <property type="match status" value="1"/>
</dbReference>
<feature type="transmembrane region" description="Helical" evidence="10">
    <location>
        <begin position="97"/>
        <end position="117"/>
    </location>
</feature>
<evidence type="ECO:0000256" key="6">
    <source>
        <dbReference type="ARBA" id="ARBA00023002"/>
    </source>
</evidence>
<evidence type="ECO:0000256" key="2">
    <source>
        <dbReference type="ARBA" id="ARBA00006214"/>
    </source>
</evidence>
<proteinExistence type="inferred from homology"/>
<reference evidence="12 13" key="1">
    <citation type="journal article" date="2016" name="Nat. Commun.">
        <title>Thousands of microbial genomes shed light on interconnected biogeochemical processes in an aquifer system.</title>
        <authorList>
            <person name="Anantharaman K."/>
            <person name="Brown C.T."/>
            <person name="Hug L.A."/>
            <person name="Sharon I."/>
            <person name="Castelle C.J."/>
            <person name="Probst A.J."/>
            <person name="Thomas B.C."/>
            <person name="Singh A."/>
            <person name="Wilkins M.J."/>
            <person name="Karaoz U."/>
            <person name="Brodie E.L."/>
            <person name="Williams K.H."/>
            <person name="Hubbard S.S."/>
            <person name="Banfield J.F."/>
        </authorList>
    </citation>
    <scope>NUCLEOTIDE SEQUENCE [LARGE SCALE GENOMIC DNA]</scope>
</reference>
<dbReference type="GO" id="GO:0048038">
    <property type="term" value="F:quinone binding"/>
    <property type="evidence" value="ECO:0007669"/>
    <property type="project" value="UniProtKB-KW"/>
</dbReference>
<feature type="transmembrane region" description="Helical" evidence="10">
    <location>
        <begin position="12"/>
        <end position="32"/>
    </location>
</feature>
<comment type="subcellular location">
    <subcellularLocation>
        <location evidence="1">Membrane</location>
        <topology evidence="1">Multi-pass membrane protein</topology>
    </subcellularLocation>
</comment>
<gene>
    <name evidence="12" type="ORF">A3D47_00505</name>
</gene>
<evidence type="ECO:0000256" key="10">
    <source>
        <dbReference type="SAM" id="Phobius"/>
    </source>
</evidence>
<evidence type="ECO:0000256" key="9">
    <source>
        <dbReference type="ARBA" id="ARBA00023284"/>
    </source>
</evidence>
<evidence type="ECO:0000313" key="12">
    <source>
        <dbReference type="EMBL" id="OGY58105.1"/>
    </source>
</evidence>
<accession>A0A1G1Z0D9</accession>
<dbReference type="Pfam" id="PF07884">
    <property type="entry name" value="VKOR"/>
    <property type="match status" value="1"/>
</dbReference>
<keyword evidence="7 10" id="KW-0472">Membrane</keyword>
<keyword evidence="5 10" id="KW-1133">Transmembrane helix</keyword>
<evidence type="ECO:0000256" key="7">
    <source>
        <dbReference type="ARBA" id="ARBA00023136"/>
    </source>
</evidence>
<dbReference type="PANTHER" id="PTHR34573">
    <property type="entry name" value="VKC DOMAIN-CONTAINING PROTEIN"/>
    <property type="match status" value="1"/>
</dbReference>
<keyword evidence="4" id="KW-0874">Quinone</keyword>
<comment type="similarity">
    <text evidence="2">Belongs to the VKOR family.</text>
</comment>
<feature type="domain" description="Vitamin K epoxide reductase" evidence="11">
    <location>
        <begin position="16"/>
        <end position="148"/>
    </location>
</feature>
<keyword evidence="3 10" id="KW-0812">Transmembrane</keyword>
<dbReference type="GO" id="GO:0016491">
    <property type="term" value="F:oxidoreductase activity"/>
    <property type="evidence" value="ECO:0007669"/>
    <property type="project" value="UniProtKB-KW"/>
</dbReference>
<dbReference type="SMART" id="SM00756">
    <property type="entry name" value="VKc"/>
    <property type="match status" value="1"/>
</dbReference>
<evidence type="ECO:0000256" key="8">
    <source>
        <dbReference type="ARBA" id="ARBA00023157"/>
    </source>
</evidence>
<dbReference type="AlphaFoldDB" id="A0A1G1Z0D9"/>
<keyword evidence="8" id="KW-1015">Disulfide bond</keyword>